<dbReference type="RefSeq" id="WP_133328306.1">
    <property type="nucleotide sequence ID" value="NZ_SMYL01000004.1"/>
</dbReference>
<dbReference type="AlphaFoldDB" id="A0A4R5W1R1"/>
<name>A0A4R5W1R1_9BURK</name>
<dbReference type="Gene3D" id="3.30.700.10">
    <property type="entry name" value="Glycoprotein, Type 4 Pilin"/>
    <property type="match status" value="1"/>
</dbReference>
<evidence type="ECO:0000256" key="2">
    <source>
        <dbReference type="SAM" id="Phobius"/>
    </source>
</evidence>
<protein>
    <submittedName>
        <fullName evidence="3">DUF805 domain-containing protein</fullName>
    </submittedName>
</protein>
<feature type="transmembrane region" description="Helical" evidence="2">
    <location>
        <begin position="24"/>
        <end position="46"/>
    </location>
</feature>
<dbReference type="InterPro" id="IPR001082">
    <property type="entry name" value="Pilin"/>
</dbReference>
<dbReference type="GO" id="GO:0005886">
    <property type="term" value="C:plasma membrane"/>
    <property type="evidence" value="ECO:0007669"/>
    <property type="project" value="TreeGrafter"/>
</dbReference>
<keyword evidence="2" id="KW-0812">Transmembrane</keyword>
<sequence>MANEYVSALSNYANFSGRATRKEYWMFTLYNLLISIGLMVIGRSAFHSDALYNLYSLAMLIPSIAVGVRRMHDIGRSGWWLLVPIVNLVFACTATVDLESNERPKLSGLALAAGIVLILIPIIGILAAIAIPAYQTYTVKAKMVEVMAVGKQAETSVANYIDKNGLAPTNLNQTDFTGTSKFISDIAVEPVNGDITLTLNFVPLKDKKIILRPFRGTGTTMWSCSGLGIQQQYLPSNCL</sequence>
<dbReference type="GO" id="GO:0009289">
    <property type="term" value="C:pilus"/>
    <property type="evidence" value="ECO:0007669"/>
    <property type="project" value="InterPro"/>
</dbReference>
<comment type="caution">
    <text evidence="3">The sequence shown here is derived from an EMBL/GenBank/DDBJ whole genome shotgun (WGS) entry which is preliminary data.</text>
</comment>
<proteinExistence type="inferred from homology"/>
<feature type="transmembrane region" description="Helical" evidence="2">
    <location>
        <begin position="52"/>
        <end position="71"/>
    </location>
</feature>
<evidence type="ECO:0000256" key="1">
    <source>
        <dbReference type="ARBA" id="ARBA00005233"/>
    </source>
</evidence>
<organism evidence="3 4">
    <name type="scientific">Sapientia aquatica</name>
    <dbReference type="NCBI Taxonomy" id="1549640"/>
    <lineage>
        <taxon>Bacteria</taxon>
        <taxon>Pseudomonadati</taxon>
        <taxon>Pseudomonadota</taxon>
        <taxon>Betaproteobacteria</taxon>
        <taxon>Burkholderiales</taxon>
        <taxon>Oxalobacteraceae</taxon>
        <taxon>Sapientia</taxon>
    </lineage>
</organism>
<evidence type="ECO:0000313" key="3">
    <source>
        <dbReference type="EMBL" id="TDK66075.1"/>
    </source>
</evidence>
<dbReference type="EMBL" id="SMYL01000004">
    <property type="protein sequence ID" value="TDK66075.1"/>
    <property type="molecule type" value="Genomic_DNA"/>
</dbReference>
<dbReference type="Pfam" id="PF00114">
    <property type="entry name" value="Pilin"/>
    <property type="match status" value="1"/>
</dbReference>
<dbReference type="SUPFAM" id="SSF54523">
    <property type="entry name" value="Pili subunits"/>
    <property type="match status" value="1"/>
</dbReference>
<reference evidence="3 4" key="1">
    <citation type="submission" date="2019-03" db="EMBL/GenBank/DDBJ databases">
        <title>Sapientia aquatica gen. nov., sp. nov., isolated from a crater lake.</title>
        <authorList>
            <person name="Felfoldi T."/>
            <person name="Szabo A."/>
            <person name="Toth E."/>
            <person name="Schumann P."/>
            <person name="Keki Z."/>
            <person name="Marialigeti K."/>
            <person name="Mathe I."/>
        </authorList>
    </citation>
    <scope>NUCLEOTIDE SEQUENCE [LARGE SCALE GENOMIC DNA]</scope>
    <source>
        <strain evidence="3 4">SA-152</strain>
    </source>
</reference>
<dbReference type="InterPro" id="IPR045584">
    <property type="entry name" value="Pilin-like"/>
</dbReference>
<dbReference type="OrthoDB" id="9812349at2"/>
<evidence type="ECO:0000313" key="4">
    <source>
        <dbReference type="Proteomes" id="UP000294829"/>
    </source>
</evidence>
<dbReference type="InterPro" id="IPR008523">
    <property type="entry name" value="DUF805"/>
</dbReference>
<dbReference type="Pfam" id="PF05656">
    <property type="entry name" value="DUF805"/>
    <property type="match status" value="1"/>
</dbReference>
<dbReference type="GO" id="GO:0007155">
    <property type="term" value="P:cell adhesion"/>
    <property type="evidence" value="ECO:0007669"/>
    <property type="project" value="InterPro"/>
</dbReference>
<keyword evidence="2" id="KW-0472">Membrane</keyword>
<keyword evidence="2" id="KW-1133">Transmembrane helix</keyword>
<dbReference type="PANTHER" id="PTHR34980">
    <property type="entry name" value="INNER MEMBRANE PROTEIN-RELATED-RELATED"/>
    <property type="match status" value="1"/>
</dbReference>
<feature type="transmembrane region" description="Helical" evidence="2">
    <location>
        <begin position="108"/>
        <end position="134"/>
    </location>
</feature>
<accession>A0A4R5W1R1</accession>
<dbReference type="PANTHER" id="PTHR34980:SF2">
    <property type="entry name" value="INNER MEMBRANE PROTEIN YHAH-RELATED"/>
    <property type="match status" value="1"/>
</dbReference>
<gene>
    <name evidence="3" type="ORF">E2I14_10820</name>
</gene>
<feature type="transmembrane region" description="Helical" evidence="2">
    <location>
        <begin position="78"/>
        <end position="96"/>
    </location>
</feature>
<keyword evidence="4" id="KW-1185">Reference proteome</keyword>
<comment type="similarity">
    <text evidence="1">Belongs to the N-Me-Phe pilin family.</text>
</comment>
<dbReference type="Proteomes" id="UP000294829">
    <property type="component" value="Unassembled WGS sequence"/>
</dbReference>